<organism evidence="2 3">
    <name type="scientific">Pararhizobium capsulatum DSM 1112</name>
    <dbReference type="NCBI Taxonomy" id="1121113"/>
    <lineage>
        <taxon>Bacteria</taxon>
        <taxon>Pseudomonadati</taxon>
        <taxon>Pseudomonadota</taxon>
        <taxon>Alphaproteobacteria</taxon>
        <taxon>Hyphomicrobiales</taxon>
        <taxon>Rhizobiaceae</taxon>
        <taxon>Rhizobium/Agrobacterium group</taxon>
        <taxon>Pararhizobium</taxon>
    </lineage>
</organism>
<evidence type="ECO:0000256" key="1">
    <source>
        <dbReference type="SAM" id="Phobius"/>
    </source>
</evidence>
<dbReference type="PANTHER" id="PTHR37314">
    <property type="entry name" value="SLR0142 PROTEIN"/>
    <property type="match status" value="1"/>
</dbReference>
<evidence type="ECO:0000313" key="2">
    <source>
        <dbReference type="EMBL" id="MDQ0322956.1"/>
    </source>
</evidence>
<dbReference type="EMBL" id="JAUSVF010000003">
    <property type="protein sequence ID" value="MDQ0322956.1"/>
    <property type="molecule type" value="Genomic_DNA"/>
</dbReference>
<feature type="transmembrane region" description="Helical" evidence="1">
    <location>
        <begin position="191"/>
        <end position="222"/>
    </location>
</feature>
<feature type="transmembrane region" description="Helical" evidence="1">
    <location>
        <begin position="61"/>
        <end position="82"/>
    </location>
</feature>
<evidence type="ECO:0000313" key="3">
    <source>
        <dbReference type="Proteomes" id="UP001230207"/>
    </source>
</evidence>
<comment type="caution">
    <text evidence="2">The sequence shown here is derived from an EMBL/GenBank/DDBJ whole genome shotgun (WGS) entry which is preliminary data.</text>
</comment>
<proteinExistence type="predicted"/>
<reference evidence="2 3" key="1">
    <citation type="submission" date="2023-07" db="EMBL/GenBank/DDBJ databases">
        <title>Genomic Encyclopedia of Type Strains, Phase IV (KMG-IV): sequencing the most valuable type-strain genomes for metagenomic binning, comparative biology and taxonomic classification.</title>
        <authorList>
            <person name="Goeker M."/>
        </authorList>
    </citation>
    <scope>NUCLEOTIDE SEQUENCE [LARGE SCALE GENOMIC DNA]</scope>
    <source>
        <strain evidence="2 3">DSM 1112</strain>
    </source>
</reference>
<feature type="transmembrane region" description="Helical" evidence="1">
    <location>
        <begin position="94"/>
        <end position="116"/>
    </location>
</feature>
<gene>
    <name evidence="2" type="ORF">QO002_005162</name>
</gene>
<dbReference type="PANTHER" id="PTHR37314:SF4">
    <property type="entry name" value="UPF0700 TRANSMEMBRANE PROTEIN YOAK"/>
    <property type="match status" value="1"/>
</dbReference>
<dbReference type="InterPro" id="IPR010699">
    <property type="entry name" value="DUF1275"/>
</dbReference>
<name>A0ABU0BZ57_9HYPH</name>
<dbReference type="Proteomes" id="UP001230207">
    <property type="component" value="Unassembled WGS sequence"/>
</dbReference>
<keyword evidence="1" id="KW-0812">Transmembrane</keyword>
<accession>A0ABU0BZ57</accession>
<dbReference type="RefSeq" id="WP_307235165.1">
    <property type="nucleotide sequence ID" value="NZ_JAUSVF010000003.1"/>
</dbReference>
<keyword evidence="3" id="KW-1185">Reference proteome</keyword>
<dbReference type="Pfam" id="PF06912">
    <property type="entry name" value="DUF1275"/>
    <property type="match status" value="1"/>
</dbReference>
<protein>
    <submittedName>
        <fullName evidence="2">Uncharacterized membrane protein YoaK (UPF0700 family)</fullName>
    </submittedName>
</protein>
<keyword evidence="1" id="KW-1133">Transmembrane helix</keyword>
<feature type="transmembrane region" description="Helical" evidence="1">
    <location>
        <begin position="20"/>
        <end position="41"/>
    </location>
</feature>
<keyword evidence="1" id="KW-0472">Membrane</keyword>
<sequence>MLIREGDQRNIEIDTRLASLLAGVAGALNAAGFQAVGFFSANMTGNISAMSDHLGLGQFGSAAYLGSLMVAFIAGAFISGVLIEAGRKRKLRAIYAFSITFEGLLLLVLGGLDILVQTFDRSSFLVPALSFIMGLQNAATTRISNARVRTTHVSGMATDIGLGLAALWGAVDDRHDALARLRLYSKTIVSFLIGGVVGVFLYITIAGYLLIFMAAILFAIALPEIRRARTFPDM</sequence>